<keyword evidence="2 5" id="KW-0540">Nuclease</keyword>
<keyword evidence="3 5" id="KW-0378">Hydrolase</keyword>
<dbReference type="PANTHER" id="PTHR30008:SF0">
    <property type="entry name" value="EXODEOXYRIBONUCLEASE 7 LARGE SUBUNIT"/>
    <property type="match status" value="1"/>
</dbReference>
<keyword evidence="4 5" id="KW-0269">Exonuclease</keyword>
<dbReference type="GO" id="GO:0008855">
    <property type="term" value="F:exodeoxyribonuclease VII activity"/>
    <property type="evidence" value="ECO:0007669"/>
    <property type="project" value="UniProtKB-EC"/>
</dbReference>
<reference evidence="8" key="1">
    <citation type="submission" date="2023-07" db="EMBL/GenBank/DDBJ databases">
        <title>Genome content predicts the carbon catabolic preferences of heterotrophic bacteria.</title>
        <authorList>
            <person name="Gralka M."/>
        </authorList>
    </citation>
    <scope>NUCLEOTIDE SEQUENCE</scope>
    <source>
        <strain evidence="8">4G09</strain>
    </source>
</reference>
<proteinExistence type="inferred from homology"/>
<dbReference type="RefSeq" id="WP_305471572.1">
    <property type="nucleotide sequence ID" value="NZ_JAUYVT010000004.1"/>
</dbReference>
<evidence type="ECO:0000256" key="3">
    <source>
        <dbReference type="ARBA" id="ARBA00022801"/>
    </source>
</evidence>
<dbReference type="Pfam" id="PF02601">
    <property type="entry name" value="Exonuc_VII_L"/>
    <property type="match status" value="1"/>
</dbReference>
<gene>
    <name evidence="8" type="primary">xseA</name>
    <name evidence="8" type="ORF">Q8W34_06575</name>
</gene>
<comment type="similarity">
    <text evidence="5">Belongs to the XseA family.</text>
</comment>
<sequence>MQQESITLLEFQNRITKSIQKDDLKEVWIRCEITDFNNPNHVYIELTQTENNRMVAKQKAMIWANKKDFILNKFLTGTGTPLQKDIDVLIRVTAKNSPVHGISLDIIDIEPSFTVGKLQLKIQEIENALLAKGVFDKNKSFQVPEYFTNVAVLTPKGSAGEGDFKKEADLLEEVSLCKFTYFFATMQGLQAEDSISKQIAEINRAHAEQNFDALIIIRGGGAIADLSWLNNFKSANYICHSKLPVFCGLGHDRDISILCKVANLNLGTPSKCINFITKSNIKSIEIAKQNLLRLESQFINRRSQITSMAELSINQLRTMYLNNVQNAVTARENKHNTLYRTFKSGVINCKGMINKSNRSLNDTYSKSIARVITNTLRQENELEKMFNLSVKHRSARSIELKNTLDNLMKMAPVKLMEKIFTAQFRANQTSKQKINEAKLAKENKWQNLKNLFSNKVTKESSYAVTTQLSWQYTYSSFYKNIKALVKSMHDNIFMMQPKRVLEKGFALIRNPKGKVITKATQIQENDSILIEFQDNTLKAKIGNQDAKK</sequence>
<keyword evidence="1" id="KW-0963">Cytoplasm</keyword>
<dbReference type="PANTHER" id="PTHR30008">
    <property type="entry name" value="EXODEOXYRIBONUCLEASE 7 LARGE SUBUNIT"/>
    <property type="match status" value="1"/>
</dbReference>
<evidence type="ECO:0000259" key="6">
    <source>
        <dbReference type="Pfam" id="PF02601"/>
    </source>
</evidence>
<dbReference type="Pfam" id="PF13742">
    <property type="entry name" value="tRNA_anti_2"/>
    <property type="match status" value="1"/>
</dbReference>
<dbReference type="EC" id="3.1.11.6" evidence="5"/>
<comment type="catalytic activity">
    <reaction evidence="5">
        <text>Exonucleolytic cleavage in either 5'- to 3'- or 3'- to 5'-direction to yield nucleoside 5'-phosphates.</text>
        <dbReference type="EC" id="3.1.11.6"/>
    </reaction>
</comment>
<evidence type="ECO:0000256" key="5">
    <source>
        <dbReference type="RuleBase" id="RU004355"/>
    </source>
</evidence>
<comment type="subcellular location">
    <subcellularLocation>
        <location evidence="5">Cytoplasm</location>
    </subcellularLocation>
</comment>
<protein>
    <recommendedName>
        <fullName evidence="5">Exodeoxyribonuclease 7 large subunit</fullName>
        <ecNumber evidence="5">3.1.11.6</ecNumber>
    </recommendedName>
</protein>
<accession>A0ABT9FCU4</accession>
<dbReference type="Proteomes" id="UP001177212">
    <property type="component" value="Unassembled WGS sequence"/>
</dbReference>
<comment type="caution">
    <text evidence="8">The sequence shown here is derived from an EMBL/GenBank/DDBJ whole genome shotgun (WGS) entry which is preliminary data.</text>
</comment>
<evidence type="ECO:0000313" key="8">
    <source>
        <dbReference type="EMBL" id="MDP2564291.1"/>
    </source>
</evidence>
<organism evidence="8 9">
    <name type="scientific">Pseudoalteromonas marina</name>
    <dbReference type="NCBI Taxonomy" id="267375"/>
    <lineage>
        <taxon>Bacteria</taxon>
        <taxon>Pseudomonadati</taxon>
        <taxon>Pseudomonadota</taxon>
        <taxon>Gammaproteobacteria</taxon>
        <taxon>Alteromonadales</taxon>
        <taxon>Pseudoalteromonadaceae</taxon>
        <taxon>Pseudoalteromonas</taxon>
    </lineage>
</organism>
<dbReference type="InterPro" id="IPR025824">
    <property type="entry name" value="OB-fold_nuc-bd_dom"/>
</dbReference>
<feature type="domain" description="OB-fold nucleic acid binding" evidence="7">
    <location>
        <begin position="7"/>
        <end position="109"/>
    </location>
</feature>
<dbReference type="NCBIfam" id="TIGR00237">
    <property type="entry name" value="xseA"/>
    <property type="match status" value="1"/>
</dbReference>
<dbReference type="InterPro" id="IPR003753">
    <property type="entry name" value="Exonuc_VII_L"/>
</dbReference>
<dbReference type="EMBL" id="JAUYVT010000004">
    <property type="protein sequence ID" value="MDP2564291.1"/>
    <property type="molecule type" value="Genomic_DNA"/>
</dbReference>
<evidence type="ECO:0000256" key="4">
    <source>
        <dbReference type="ARBA" id="ARBA00022839"/>
    </source>
</evidence>
<dbReference type="InterPro" id="IPR020579">
    <property type="entry name" value="Exonuc_VII_lsu_C"/>
</dbReference>
<keyword evidence="9" id="KW-1185">Reference proteome</keyword>
<evidence type="ECO:0000259" key="7">
    <source>
        <dbReference type="Pfam" id="PF13742"/>
    </source>
</evidence>
<feature type="domain" description="Exonuclease VII large subunit C-terminal" evidence="6">
    <location>
        <begin position="134"/>
        <end position="409"/>
    </location>
</feature>
<evidence type="ECO:0000256" key="2">
    <source>
        <dbReference type="ARBA" id="ARBA00022722"/>
    </source>
</evidence>
<evidence type="ECO:0000313" key="9">
    <source>
        <dbReference type="Proteomes" id="UP001177212"/>
    </source>
</evidence>
<evidence type="ECO:0000256" key="1">
    <source>
        <dbReference type="ARBA" id="ARBA00022490"/>
    </source>
</evidence>
<name>A0ABT9FCU4_9GAMM</name>